<proteinExistence type="predicted"/>
<feature type="domain" description="Polymerase nucleotidyl transferase" evidence="1">
    <location>
        <begin position="13"/>
        <end position="94"/>
    </location>
</feature>
<reference evidence="2 3" key="1">
    <citation type="submission" date="2015-09" db="EMBL/GenBank/DDBJ databases">
        <title>A metagenomics-based metabolic model of nitrate-dependent anaerobic oxidation of methane by Methanoperedens-like archaea.</title>
        <authorList>
            <person name="Arshad A."/>
            <person name="Speth D.R."/>
            <person name="De Graaf R.M."/>
            <person name="Op Den Camp H.J."/>
            <person name="Jetten M.S."/>
            <person name="Welte C.U."/>
        </authorList>
    </citation>
    <scope>NUCLEOTIDE SEQUENCE [LARGE SCALE GENOMIC DNA]</scope>
</reference>
<name>A0A0P8CDU3_9EURY</name>
<dbReference type="AlphaFoldDB" id="A0A0P8CDU3"/>
<dbReference type="InterPro" id="IPR002934">
    <property type="entry name" value="Polymerase_NTP_transf_dom"/>
</dbReference>
<dbReference type="GO" id="GO:0016779">
    <property type="term" value="F:nucleotidyltransferase activity"/>
    <property type="evidence" value="ECO:0007669"/>
    <property type="project" value="InterPro"/>
</dbReference>
<evidence type="ECO:0000313" key="2">
    <source>
        <dbReference type="EMBL" id="KPQ45206.1"/>
    </source>
</evidence>
<dbReference type="Proteomes" id="UP000050360">
    <property type="component" value="Unassembled WGS sequence"/>
</dbReference>
<keyword evidence="2" id="KW-0808">Transferase</keyword>
<dbReference type="EMBL" id="LKCM01000017">
    <property type="protein sequence ID" value="KPQ45206.1"/>
    <property type="molecule type" value="Genomic_DNA"/>
</dbReference>
<dbReference type="PANTHER" id="PTHR43449">
    <property type="entry name" value="NUCLEOTIDYLTRANSFERASE"/>
    <property type="match status" value="1"/>
</dbReference>
<dbReference type="PANTHER" id="PTHR43449:SF1">
    <property type="entry name" value="POLYMERASE BETA NUCLEOTIDYLTRANSFERASE DOMAIN-CONTAINING PROTEIN"/>
    <property type="match status" value="1"/>
</dbReference>
<dbReference type="InterPro" id="IPR043519">
    <property type="entry name" value="NT_sf"/>
</dbReference>
<dbReference type="Gene3D" id="3.30.460.10">
    <property type="entry name" value="Beta Polymerase, domain 2"/>
    <property type="match status" value="1"/>
</dbReference>
<protein>
    <submittedName>
        <fullName evidence="2">Nucleotidyltransferase domain protein</fullName>
    </submittedName>
</protein>
<gene>
    <name evidence="2" type="ORF">MPEBLZ_00189</name>
</gene>
<dbReference type="Pfam" id="PF01909">
    <property type="entry name" value="NTP_transf_2"/>
    <property type="match status" value="1"/>
</dbReference>
<comment type="caution">
    <text evidence="2">The sequence shown here is derived from an EMBL/GenBank/DDBJ whole genome shotgun (WGS) entry which is preliminary data.</text>
</comment>
<organism evidence="2 3">
    <name type="scientific">Candidatus Methanoperedens nitratireducens</name>
    <dbReference type="NCBI Taxonomy" id="1392998"/>
    <lineage>
        <taxon>Archaea</taxon>
        <taxon>Methanobacteriati</taxon>
        <taxon>Methanobacteriota</taxon>
        <taxon>Stenosarchaea group</taxon>
        <taxon>Methanomicrobia</taxon>
        <taxon>Methanosarcinales</taxon>
        <taxon>ANME-2 cluster</taxon>
        <taxon>Candidatus Methanoperedentaceae</taxon>
        <taxon>Candidatus Methanoperedens</taxon>
    </lineage>
</organism>
<evidence type="ECO:0000259" key="1">
    <source>
        <dbReference type="Pfam" id="PF01909"/>
    </source>
</evidence>
<dbReference type="CDD" id="cd05403">
    <property type="entry name" value="NT_KNTase_like"/>
    <property type="match status" value="1"/>
</dbReference>
<evidence type="ECO:0000313" key="3">
    <source>
        <dbReference type="Proteomes" id="UP000050360"/>
    </source>
</evidence>
<dbReference type="SUPFAM" id="SSF81301">
    <property type="entry name" value="Nucleotidyltransferase"/>
    <property type="match status" value="1"/>
</dbReference>
<sequence length="110" mass="12429">MVKVKIAEAIKFFENCLKEKGLKVSKIILFGSHSTGKATIDSDVDILIISQDFKNKDIFERARLTKEAEINTIKKFRVPLDIITLTSEEFESGKSLITEFARKGKVMYAA</sequence>
<accession>A0A0P8CDU3</accession>